<dbReference type="PANTHER" id="PTHR32063:SF19">
    <property type="entry name" value="CATION EFFLUX SYSTEM PROTEIN CUSA"/>
    <property type="match status" value="1"/>
</dbReference>
<sequence>MFVILYLNFGGAAQTLLVMTGVPFAAVGAIWTLYAAGFNTSIAVWVGMIALRGVAAETASVMIVYLDEAWTRGREAGALASVDDLIQASLEAGAKRVRPLLMTVLTNVFGLLPVLLDDGVGSDVAKRIAAPMWGGLVSLTLLTLLVIPAMYVVWRSPQLRRAAPAAPPAVAPGPAAEPAAHG</sequence>
<reference evidence="2 3" key="1">
    <citation type="submission" date="2014-02" db="EMBL/GenBank/DDBJ databases">
        <title>The small core and large imbalanced accessory genome model reveals a collaborative survival strategy of Sorangium cellulosum strains in nature.</title>
        <authorList>
            <person name="Han K."/>
            <person name="Peng R."/>
            <person name="Blom J."/>
            <person name="Li Y.-Z."/>
        </authorList>
    </citation>
    <scope>NUCLEOTIDE SEQUENCE [LARGE SCALE GENOMIC DNA]</scope>
    <source>
        <strain evidence="2 3">So0008-312</strain>
    </source>
</reference>
<dbReference type="GO" id="GO:0005886">
    <property type="term" value="C:plasma membrane"/>
    <property type="evidence" value="ECO:0007669"/>
    <property type="project" value="TreeGrafter"/>
</dbReference>
<keyword evidence="1" id="KW-0812">Transmembrane</keyword>
<proteinExistence type="predicted"/>
<comment type="caution">
    <text evidence="2">The sequence shown here is derived from an EMBL/GenBank/DDBJ whole genome shotgun (WGS) entry which is preliminary data.</text>
</comment>
<feature type="transmembrane region" description="Helical" evidence="1">
    <location>
        <begin position="12"/>
        <end position="36"/>
    </location>
</feature>
<dbReference type="PANTHER" id="PTHR32063">
    <property type="match status" value="1"/>
</dbReference>
<dbReference type="GO" id="GO:0042910">
    <property type="term" value="F:xenobiotic transmembrane transporter activity"/>
    <property type="evidence" value="ECO:0007669"/>
    <property type="project" value="TreeGrafter"/>
</dbReference>
<evidence type="ECO:0000256" key="1">
    <source>
        <dbReference type="SAM" id="Phobius"/>
    </source>
</evidence>
<feature type="transmembrane region" description="Helical" evidence="1">
    <location>
        <begin position="128"/>
        <end position="154"/>
    </location>
</feature>
<dbReference type="AlphaFoldDB" id="A0A150QT55"/>
<dbReference type="Pfam" id="PF00873">
    <property type="entry name" value="ACR_tran"/>
    <property type="match status" value="1"/>
</dbReference>
<dbReference type="Gene3D" id="1.20.1640.10">
    <property type="entry name" value="Multidrug efflux transporter AcrB transmembrane domain"/>
    <property type="match status" value="1"/>
</dbReference>
<evidence type="ECO:0000313" key="3">
    <source>
        <dbReference type="Proteomes" id="UP000075260"/>
    </source>
</evidence>
<feature type="transmembrane region" description="Helical" evidence="1">
    <location>
        <begin position="42"/>
        <end position="66"/>
    </location>
</feature>
<gene>
    <name evidence="2" type="ORF">BE15_21900</name>
</gene>
<name>A0A150QT55_SORCE</name>
<dbReference type="SUPFAM" id="SSF82866">
    <property type="entry name" value="Multidrug efflux transporter AcrB transmembrane domain"/>
    <property type="match status" value="1"/>
</dbReference>
<accession>A0A150QT55</accession>
<organism evidence="2 3">
    <name type="scientific">Sorangium cellulosum</name>
    <name type="common">Polyangium cellulosum</name>
    <dbReference type="NCBI Taxonomy" id="56"/>
    <lineage>
        <taxon>Bacteria</taxon>
        <taxon>Pseudomonadati</taxon>
        <taxon>Myxococcota</taxon>
        <taxon>Polyangia</taxon>
        <taxon>Polyangiales</taxon>
        <taxon>Polyangiaceae</taxon>
        <taxon>Sorangium</taxon>
    </lineage>
</organism>
<keyword evidence="1" id="KW-1133">Transmembrane helix</keyword>
<dbReference type="Proteomes" id="UP000075260">
    <property type="component" value="Unassembled WGS sequence"/>
</dbReference>
<keyword evidence="1" id="KW-0472">Membrane</keyword>
<feature type="transmembrane region" description="Helical" evidence="1">
    <location>
        <begin position="99"/>
        <end position="116"/>
    </location>
</feature>
<dbReference type="InterPro" id="IPR001036">
    <property type="entry name" value="Acrflvin-R"/>
</dbReference>
<evidence type="ECO:0000313" key="2">
    <source>
        <dbReference type="EMBL" id="KYF71205.1"/>
    </source>
</evidence>
<dbReference type="EMBL" id="JEMA01000351">
    <property type="protein sequence ID" value="KYF71205.1"/>
    <property type="molecule type" value="Genomic_DNA"/>
</dbReference>
<protein>
    <submittedName>
        <fullName evidence="2">Uncharacterized protein</fullName>
    </submittedName>
</protein>